<name>A0A1G5QGQ8_9GAMM</name>
<dbReference type="EMBL" id="FMWD01000006">
    <property type="protein sequence ID" value="SCZ60917.1"/>
    <property type="molecule type" value="Genomic_DNA"/>
</dbReference>
<dbReference type="OrthoDB" id="5797197at2"/>
<sequence length="67" mass="8099">MSKFEEYFHTDWASLTVHDWIGLIITVIVFLLMVGLYVWVFHPKNKEKFESQRHIPLENDFDSEDKK</sequence>
<dbReference type="AlphaFoldDB" id="A0A1G5QGQ8"/>
<dbReference type="Pfam" id="PF05545">
    <property type="entry name" value="FixQ"/>
    <property type="match status" value="1"/>
</dbReference>
<dbReference type="Proteomes" id="UP000199648">
    <property type="component" value="Unassembled WGS sequence"/>
</dbReference>
<dbReference type="STRING" id="415747.SAMN03097708_02054"/>
<feature type="transmembrane region" description="Helical" evidence="1">
    <location>
        <begin position="20"/>
        <end position="41"/>
    </location>
</feature>
<protein>
    <submittedName>
        <fullName evidence="2">Cytochrome c oxidase cbb3-type subunit 4</fullName>
    </submittedName>
</protein>
<evidence type="ECO:0000256" key="1">
    <source>
        <dbReference type="SAM" id="Phobius"/>
    </source>
</evidence>
<keyword evidence="1" id="KW-0812">Transmembrane</keyword>
<keyword evidence="1" id="KW-0472">Membrane</keyword>
<keyword evidence="3" id="KW-1185">Reference proteome</keyword>
<evidence type="ECO:0000313" key="2">
    <source>
        <dbReference type="EMBL" id="SCZ60917.1"/>
    </source>
</evidence>
<dbReference type="InterPro" id="IPR008621">
    <property type="entry name" value="Cbb3-typ_cyt_oxidase_comp"/>
</dbReference>
<dbReference type="RefSeq" id="WP_092996380.1">
    <property type="nucleotide sequence ID" value="NZ_FMWD01000006.1"/>
</dbReference>
<keyword evidence="1" id="KW-1133">Transmembrane helix</keyword>
<reference evidence="2 3" key="1">
    <citation type="submission" date="2016-10" db="EMBL/GenBank/DDBJ databases">
        <authorList>
            <person name="de Groot N.N."/>
        </authorList>
    </citation>
    <scope>NUCLEOTIDE SEQUENCE [LARGE SCALE GENOMIC DNA]</scope>
    <source>
        <strain evidence="2 3">HLD2</strain>
    </source>
</reference>
<accession>A0A1G5QGQ8</accession>
<evidence type="ECO:0000313" key="3">
    <source>
        <dbReference type="Proteomes" id="UP000199648"/>
    </source>
</evidence>
<proteinExistence type="predicted"/>
<gene>
    <name evidence="2" type="ORF">SAMN03097708_02054</name>
</gene>
<organism evidence="2 3">
    <name type="scientific">Thiohalomonas denitrificans</name>
    <dbReference type="NCBI Taxonomy" id="415747"/>
    <lineage>
        <taxon>Bacteria</taxon>
        <taxon>Pseudomonadati</taxon>
        <taxon>Pseudomonadota</taxon>
        <taxon>Gammaproteobacteria</taxon>
        <taxon>Thiohalomonadales</taxon>
        <taxon>Thiohalomonadaceae</taxon>
        <taxon>Thiohalomonas</taxon>
    </lineage>
</organism>